<feature type="transmembrane region" description="Helical" evidence="1">
    <location>
        <begin position="38"/>
        <end position="60"/>
    </location>
</feature>
<evidence type="ECO:0000313" key="4">
    <source>
        <dbReference type="Proteomes" id="UP001177023"/>
    </source>
</evidence>
<accession>A0AA36CNR1</accession>
<feature type="domain" description="CHK kinase-like" evidence="2">
    <location>
        <begin position="459"/>
        <end position="645"/>
    </location>
</feature>
<keyword evidence="1" id="KW-0812">Transmembrane</keyword>
<evidence type="ECO:0000259" key="2">
    <source>
        <dbReference type="SMART" id="SM00587"/>
    </source>
</evidence>
<proteinExistence type="predicted"/>
<dbReference type="Gene3D" id="1.20.1070.10">
    <property type="entry name" value="Rhodopsin 7-helix transmembrane proteins"/>
    <property type="match status" value="1"/>
</dbReference>
<comment type="caution">
    <text evidence="3">The sequence shown here is derived from an EMBL/GenBank/DDBJ whole genome shotgun (WGS) entry which is preliminary data.</text>
</comment>
<organism evidence="3 4">
    <name type="scientific">Mesorhabditis spiculigera</name>
    <dbReference type="NCBI Taxonomy" id="96644"/>
    <lineage>
        <taxon>Eukaryota</taxon>
        <taxon>Metazoa</taxon>
        <taxon>Ecdysozoa</taxon>
        <taxon>Nematoda</taxon>
        <taxon>Chromadorea</taxon>
        <taxon>Rhabditida</taxon>
        <taxon>Rhabditina</taxon>
        <taxon>Rhabditomorpha</taxon>
        <taxon>Rhabditoidea</taxon>
        <taxon>Rhabditidae</taxon>
        <taxon>Mesorhabditinae</taxon>
        <taxon>Mesorhabditis</taxon>
    </lineage>
</organism>
<dbReference type="PANTHER" id="PTHR23020:SF8">
    <property type="entry name" value="CHK KINASE-LIKE DOMAIN-CONTAINING PROTEIN"/>
    <property type="match status" value="1"/>
</dbReference>
<feature type="transmembrane region" description="Helical" evidence="1">
    <location>
        <begin position="204"/>
        <end position="225"/>
    </location>
</feature>
<feature type="transmembrane region" description="Helical" evidence="1">
    <location>
        <begin position="118"/>
        <end position="144"/>
    </location>
</feature>
<dbReference type="Pfam" id="PF07914">
    <property type="entry name" value="DUF1679"/>
    <property type="match status" value="1"/>
</dbReference>
<keyword evidence="1" id="KW-0472">Membrane</keyword>
<dbReference type="InterPro" id="IPR012877">
    <property type="entry name" value="Dhs-27"/>
</dbReference>
<dbReference type="Proteomes" id="UP001177023">
    <property type="component" value="Unassembled WGS sequence"/>
</dbReference>
<dbReference type="InterPro" id="IPR052961">
    <property type="entry name" value="Oxido-Kinase-like_Enzymes"/>
</dbReference>
<feature type="transmembrane region" description="Helical" evidence="1">
    <location>
        <begin position="80"/>
        <end position="98"/>
    </location>
</feature>
<dbReference type="InterPro" id="IPR011009">
    <property type="entry name" value="Kinase-like_dom_sf"/>
</dbReference>
<sequence length="717" mass="81161">MYDPFNIFLLICEIIYCVVALFVIAMMLKSKDKLFRTAFFKIFIAGVTADVISIIANAVLRHLHLIHFGPDEMPYRLCNLFSAITYYCFYFSLLIATINRLTALVSDPAFHKKLWNKIGAFAAGTPWLLAFACMAYRIPIPILVVPLEEGGYQARGNILPYSTIAHFVGMTVVIVVSTACAVMNTILIIRIIKKAPGKGSEKKLVMQTVVTFVFSFLMSAEQMPYRLCNLFSAITYYFFYFSLLIATMNRFTALIADVGFHERLWQEIGNYVAIMPWILGFACMAYRIPIPILVVPLGDGTYEARGNVPPFSAERRKSTTMSDLNSIVDTEITWDMVEHDIQLQYKTSAKTGPKRSAVHLGDHNGYISKCALITFDWTNDQEKLPRQGIVKIVFKDKIQQLCDINGAYDDAALQARILNDTELQVFQAMTDLGKTPEIPLPRFVSGRPYGVDGLSAGYLIVEKIDDFHNVHIYEDLEESSALAGVKVLAEMTVFSLNNPEAVRKLAENQTFEINFGDFASRAKIERGIGAMAEKYKNKYEEIQSLKAVTHCFDTIEKLGETMTKNIRAPLLVHGDMWPGNILWSKGADGNLDVKLVVDWQLAHIGNPCEDLVRFLAKGLSGKEYAARRDFYLKAFYDQVAAGVNKAVLPWKDLNEFIAEYERIFPIIFLIWLPPFILLVTDEQIRGKGPDAEQRLLNFRAKFRGMVDEAVRCMKRRY</sequence>
<dbReference type="EMBL" id="CATQJA010002592">
    <property type="protein sequence ID" value="CAJ0572205.1"/>
    <property type="molecule type" value="Genomic_DNA"/>
</dbReference>
<dbReference type="InterPro" id="IPR019426">
    <property type="entry name" value="7TM_GPCR_serpentine_rcpt_Srv"/>
</dbReference>
<dbReference type="PANTHER" id="PTHR23020">
    <property type="entry name" value="UNCHARACTERIZED NUCLEAR HORMONE RECEPTOR-RELATED"/>
    <property type="match status" value="1"/>
</dbReference>
<keyword evidence="4" id="KW-1185">Reference proteome</keyword>
<dbReference type="InterPro" id="IPR015897">
    <property type="entry name" value="CHK_kinase-like"/>
</dbReference>
<dbReference type="Gene3D" id="3.90.1200.10">
    <property type="match status" value="1"/>
</dbReference>
<feature type="transmembrane region" description="Helical" evidence="1">
    <location>
        <begin position="237"/>
        <end position="256"/>
    </location>
</feature>
<dbReference type="SMART" id="SM00587">
    <property type="entry name" value="CHK"/>
    <property type="match status" value="1"/>
</dbReference>
<gene>
    <name evidence="3" type="ORF">MSPICULIGERA_LOCUS10597</name>
</gene>
<name>A0AA36CNR1_9BILA</name>
<feature type="transmembrane region" description="Helical" evidence="1">
    <location>
        <begin position="6"/>
        <end position="26"/>
    </location>
</feature>
<protein>
    <recommendedName>
        <fullName evidence="2">CHK kinase-like domain-containing protein</fullName>
    </recommendedName>
</protein>
<feature type="transmembrane region" description="Helical" evidence="1">
    <location>
        <begin position="164"/>
        <end position="192"/>
    </location>
</feature>
<dbReference type="Pfam" id="PF10323">
    <property type="entry name" value="7TM_GPCR_Srv"/>
    <property type="match status" value="1"/>
</dbReference>
<keyword evidence="1" id="KW-1133">Transmembrane helix</keyword>
<dbReference type="SUPFAM" id="SSF56112">
    <property type="entry name" value="Protein kinase-like (PK-like)"/>
    <property type="match status" value="1"/>
</dbReference>
<reference evidence="3" key="1">
    <citation type="submission" date="2023-06" db="EMBL/GenBank/DDBJ databases">
        <authorList>
            <person name="Delattre M."/>
        </authorList>
    </citation>
    <scope>NUCLEOTIDE SEQUENCE</scope>
    <source>
        <strain evidence="3">AF72</strain>
    </source>
</reference>
<feature type="non-terminal residue" evidence="3">
    <location>
        <position position="1"/>
    </location>
</feature>
<dbReference type="AlphaFoldDB" id="A0AA36CNR1"/>
<evidence type="ECO:0000256" key="1">
    <source>
        <dbReference type="SAM" id="Phobius"/>
    </source>
</evidence>
<feature type="transmembrane region" description="Helical" evidence="1">
    <location>
        <begin position="268"/>
        <end position="288"/>
    </location>
</feature>
<evidence type="ECO:0000313" key="3">
    <source>
        <dbReference type="EMBL" id="CAJ0572205.1"/>
    </source>
</evidence>